<evidence type="ECO:0000256" key="5">
    <source>
        <dbReference type="SAM" id="MobiDB-lite"/>
    </source>
</evidence>
<dbReference type="Pfam" id="PF13229">
    <property type="entry name" value="Beta_helix"/>
    <property type="match status" value="1"/>
</dbReference>
<comment type="subcellular location">
    <subcellularLocation>
        <location evidence="1">Cytoplasm</location>
        <location evidence="1">Cytoskeleton</location>
        <location evidence="1">Spindle</location>
    </subcellularLocation>
</comment>
<dbReference type="InterPro" id="IPR012334">
    <property type="entry name" value="Pectin_lyas_fold"/>
</dbReference>
<evidence type="ECO:0000313" key="7">
    <source>
        <dbReference type="EMBL" id="KAK6484733.1"/>
    </source>
</evidence>
<keyword evidence="2" id="KW-0963">Cytoplasm</keyword>
<name>A0ABR0ZIV0_HUSHU</name>
<dbReference type="SMART" id="SM00722">
    <property type="entry name" value="CASH"/>
    <property type="match status" value="1"/>
</dbReference>
<dbReference type="InterPro" id="IPR006626">
    <property type="entry name" value="PbH1"/>
</dbReference>
<keyword evidence="8" id="KW-1185">Reference proteome</keyword>
<dbReference type="InterPro" id="IPR006633">
    <property type="entry name" value="Carb-bd_sugar_hydrolysis-dom"/>
</dbReference>
<comment type="caution">
    <text evidence="7">The sequence shown here is derived from an EMBL/GenBank/DDBJ whole genome shotgun (WGS) entry which is preliminary data.</text>
</comment>
<feature type="domain" description="Carbohydrate-binding/sugar hydrolysis" evidence="6">
    <location>
        <begin position="400"/>
        <end position="560"/>
    </location>
</feature>
<dbReference type="SUPFAM" id="SSF51126">
    <property type="entry name" value="Pectin lyase-like"/>
    <property type="match status" value="1"/>
</dbReference>
<proteinExistence type="predicted"/>
<dbReference type="Pfam" id="PF23762">
    <property type="entry name" value="SHCBP_N"/>
    <property type="match status" value="1"/>
</dbReference>
<dbReference type="InterPro" id="IPR057508">
    <property type="entry name" value="SHCBP-like_N"/>
</dbReference>
<feature type="compositionally biased region" description="Polar residues" evidence="5">
    <location>
        <begin position="1"/>
        <end position="14"/>
    </location>
</feature>
<protein>
    <submittedName>
        <fullName evidence="7">Testicular spindle-associated protein SHCBP1L-like</fullName>
    </submittedName>
</protein>
<gene>
    <name evidence="7" type="ORF">HHUSO_G12569</name>
</gene>
<dbReference type="InterPro" id="IPR011050">
    <property type="entry name" value="Pectin_lyase_fold/virulence"/>
</dbReference>
<evidence type="ECO:0000313" key="8">
    <source>
        <dbReference type="Proteomes" id="UP001369086"/>
    </source>
</evidence>
<sequence>MSFNCTMTDSTSIVESPEGANEKLTTATINQEERGDVATRAEQQPRQPAAFGAKTMSPSSASAAAGHRVVSASPPPLREASTPSRADTGVRRRLLTPNRNGDEPVTVEEARDLPTIYISPYKYTQKEKVTLYCDQIFGICKARHINLIIYLYFRNIYKYAEAADEAMSKYLTDQLTTKRSWTGVWRTNPELFFVNYEEGLIPYVGILVEVLCKPCQSKIPPLRVMVSIVEPFSSNIANLPRELVEEVLNGEDHCVPLLEVYPIEEQDITVNNIAQALENGRFFYDFLWRDWDDEEECEDYAGLIEKRIQLYYDIQDGSIPGPIGERFKKTLEKYRNKRLELIEYQNSIRDDPLPVEAVECWKKYYEILMLCGLLKFWEDMRLRAIGPFFPRILKRRKGQRASGKIVTHIVAQMMTTDMINNFSAETLIQQHDSLDAALDSCYSGDTVVIFPGEYQGTSLGLLADDIIIKGAGNRDDLIIFSDPVHDNFVASKATKVTLMNLTLVQNGTCDGIVVVESGQMILENCVFKCEGTGVCVLTGASLIMKNCEVVGAQGAGVELFPGSAATLEGNEIHHCSNVKTKDMKTLLGGINLKVLPPPLLKMDNNHIHDNQGYGITILLPDKLCYVRGDDVECTAGGDKREWDLLPKAMQNLSLEMNTNKLEANTMGDIGLIPNS</sequence>
<evidence type="ECO:0000256" key="4">
    <source>
        <dbReference type="ARBA" id="ARBA00023212"/>
    </source>
</evidence>
<dbReference type="PANTHER" id="PTHR14695">
    <property type="entry name" value="SHC SH2-DOMAIN BINDING PROTEIN 1-RELATED"/>
    <property type="match status" value="1"/>
</dbReference>
<dbReference type="Gene3D" id="2.160.20.10">
    <property type="entry name" value="Single-stranded right-handed beta-helix, Pectin lyase-like"/>
    <property type="match status" value="1"/>
</dbReference>
<dbReference type="EMBL" id="JAHFZB010000010">
    <property type="protein sequence ID" value="KAK6484733.1"/>
    <property type="molecule type" value="Genomic_DNA"/>
</dbReference>
<dbReference type="SMART" id="SM00710">
    <property type="entry name" value="PbH1"/>
    <property type="match status" value="5"/>
</dbReference>
<accession>A0ABR0ZIV0</accession>
<dbReference type="InterPro" id="IPR045140">
    <property type="entry name" value="SHCBP1-like"/>
</dbReference>
<dbReference type="Proteomes" id="UP001369086">
    <property type="component" value="Unassembled WGS sequence"/>
</dbReference>
<evidence type="ECO:0000256" key="3">
    <source>
        <dbReference type="ARBA" id="ARBA00022737"/>
    </source>
</evidence>
<reference evidence="7 8" key="1">
    <citation type="submission" date="2021-05" db="EMBL/GenBank/DDBJ databases">
        <authorList>
            <person name="Zahm M."/>
            <person name="Klopp C."/>
            <person name="Cabau C."/>
            <person name="Kuhl H."/>
            <person name="Suciu R."/>
            <person name="Ciorpac M."/>
            <person name="Holostenco D."/>
            <person name="Gessner J."/>
            <person name="Wuertz S."/>
            <person name="Hohne C."/>
            <person name="Stock M."/>
            <person name="Gislard M."/>
            <person name="Lluch J."/>
            <person name="Milhes M."/>
            <person name="Lampietro C."/>
            <person name="Lopez Roques C."/>
            <person name="Donnadieu C."/>
            <person name="Du K."/>
            <person name="Schartl M."/>
            <person name="Guiguen Y."/>
        </authorList>
    </citation>
    <scope>NUCLEOTIDE SEQUENCE [LARGE SCALE GENOMIC DNA]</scope>
    <source>
        <strain evidence="7">Hh-F2</strain>
        <tissue evidence="7">Blood</tissue>
    </source>
</reference>
<evidence type="ECO:0000259" key="6">
    <source>
        <dbReference type="SMART" id="SM00722"/>
    </source>
</evidence>
<organism evidence="7 8">
    <name type="scientific">Huso huso</name>
    <name type="common">Beluga</name>
    <name type="synonym">Acipenser huso</name>
    <dbReference type="NCBI Taxonomy" id="61971"/>
    <lineage>
        <taxon>Eukaryota</taxon>
        <taxon>Metazoa</taxon>
        <taxon>Chordata</taxon>
        <taxon>Craniata</taxon>
        <taxon>Vertebrata</taxon>
        <taxon>Euteleostomi</taxon>
        <taxon>Actinopterygii</taxon>
        <taxon>Chondrostei</taxon>
        <taxon>Acipenseriformes</taxon>
        <taxon>Acipenseridae</taxon>
        <taxon>Huso</taxon>
    </lineage>
</organism>
<evidence type="ECO:0000256" key="1">
    <source>
        <dbReference type="ARBA" id="ARBA00004186"/>
    </source>
</evidence>
<keyword evidence="4" id="KW-0206">Cytoskeleton</keyword>
<feature type="region of interest" description="Disordered" evidence="5">
    <location>
        <begin position="1"/>
        <end position="90"/>
    </location>
</feature>
<dbReference type="InterPro" id="IPR039448">
    <property type="entry name" value="Beta_helix"/>
</dbReference>
<keyword evidence="3" id="KW-0677">Repeat</keyword>
<dbReference type="PANTHER" id="PTHR14695:SF7">
    <property type="entry name" value="TESTICULAR SPINDLE-ASSOCIATED PROTEIN SHCBP1L"/>
    <property type="match status" value="1"/>
</dbReference>
<evidence type="ECO:0000256" key="2">
    <source>
        <dbReference type="ARBA" id="ARBA00022490"/>
    </source>
</evidence>